<keyword evidence="4" id="KW-0547">Nucleotide-binding</keyword>
<sequence length="329" mass="37951">MQAIKVSNLVKEFDGLRAIDNISFAVEEGEIFGMLGPNGAGKTTTIRILSTTLKATSGEARVWGYDVAKKPDEVRRSIGIVFQDQALDDRLTGMENLDFHARLYGMKKDLRKERIKEVMDLVELWERRNTLVKYYSGGMCRRLEIARGLMHYPRVLFLDEPTLGLDAQTRHTIWEHIKLLNKREGIAILLTTHYMDEADALCDRIGIIDRGKILIIDEPDNLKNMMGKDLISMKISSPEKMIKLLSNFEWIKSKRIYDGLLHLEVNKGEERIPFLINLAQKNALNVELVSLRRPTLEDAFLHFTGRTIREEEGSSRERISARIRSRRRR</sequence>
<evidence type="ECO:0000256" key="2">
    <source>
        <dbReference type="ARBA" id="ARBA00022448"/>
    </source>
</evidence>
<evidence type="ECO:0000256" key="1">
    <source>
        <dbReference type="ARBA" id="ARBA00004413"/>
    </source>
</evidence>
<dbReference type="GO" id="GO:0016887">
    <property type="term" value="F:ATP hydrolysis activity"/>
    <property type="evidence" value="ECO:0007669"/>
    <property type="project" value="InterPro"/>
</dbReference>
<keyword evidence="6" id="KW-1278">Translocase</keyword>
<evidence type="ECO:0000256" key="3">
    <source>
        <dbReference type="ARBA" id="ARBA00022475"/>
    </source>
</evidence>
<protein>
    <submittedName>
        <fullName evidence="10">ABC transporter ATP-binding protein</fullName>
    </submittedName>
</protein>
<evidence type="ECO:0000259" key="9">
    <source>
        <dbReference type="PROSITE" id="PS50893"/>
    </source>
</evidence>
<proteinExistence type="inferred from homology"/>
<dbReference type="GO" id="GO:0043215">
    <property type="term" value="P:daunorubicin transport"/>
    <property type="evidence" value="ECO:0007669"/>
    <property type="project" value="InterPro"/>
</dbReference>
<evidence type="ECO:0000256" key="8">
    <source>
        <dbReference type="ARBA" id="ARBA00049985"/>
    </source>
</evidence>
<dbReference type="GO" id="GO:0005886">
    <property type="term" value="C:plasma membrane"/>
    <property type="evidence" value="ECO:0007669"/>
    <property type="project" value="UniProtKB-SubCell"/>
</dbReference>
<comment type="subcellular location">
    <subcellularLocation>
        <location evidence="1">Cell membrane</location>
        <topology evidence="1">Peripheral membrane protein</topology>
        <orientation evidence="1">Cytoplasmic side</orientation>
    </subcellularLocation>
</comment>
<dbReference type="PANTHER" id="PTHR43582:SF4">
    <property type="entry name" value="ANTIBIOTIC RESISTANCE ABC TRANSPORTER ATP-BINDING PROTEIN"/>
    <property type="match status" value="1"/>
</dbReference>
<comment type="caution">
    <text evidence="10">The sequence shown here is derived from an EMBL/GenBank/DDBJ whole genome shotgun (WGS) entry which is preliminary data.</text>
</comment>
<dbReference type="InterPro" id="IPR005894">
    <property type="entry name" value="DrrA"/>
</dbReference>
<keyword evidence="3" id="KW-1003">Cell membrane</keyword>
<evidence type="ECO:0000256" key="5">
    <source>
        <dbReference type="ARBA" id="ARBA00022840"/>
    </source>
</evidence>
<evidence type="ECO:0000256" key="4">
    <source>
        <dbReference type="ARBA" id="ARBA00022741"/>
    </source>
</evidence>
<reference evidence="10 11" key="1">
    <citation type="submission" date="2018-06" db="EMBL/GenBank/DDBJ databases">
        <title>Extensive metabolic versatility and redundancy in microbially diverse, dynamic hydrothermal sediments.</title>
        <authorList>
            <person name="Dombrowski N."/>
            <person name="Teske A."/>
            <person name="Baker B.J."/>
        </authorList>
    </citation>
    <scope>NUCLEOTIDE SEQUENCE [LARGE SCALE GENOMIC DNA]</scope>
    <source>
        <strain evidence="10">B3_G15</strain>
    </source>
</reference>
<name>A0A662DF81_UNCAE</name>
<dbReference type="PROSITE" id="PS00211">
    <property type="entry name" value="ABC_TRANSPORTER_1"/>
    <property type="match status" value="1"/>
</dbReference>
<dbReference type="Gene3D" id="3.40.50.300">
    <property type="entry name" value="P-loop containing nucleotide triphosphate hydrolases"/>
    <property type="match status" value="1"/>
</dbReference>
<dbReference type="Proteomes" id="UP000280417">
    <property type="component" value="Unassembled WGS sequence"/>
</dbReference>
<dbReference type="SUPFAM" id="SSF52540">
    <property type="entry name" value="P-loop containing nucleoside triphosphate hydrolases"/>
    <property type="match status" value="1"/>
</dbReference>
<evidence type="ECO:0000313" key="10">
    <source>
        <dbReference type="EMBL" id="RLE14420.1"/>
    </source>
</evidence>
<accession>A0A662DF81</accession>
<gene>
    <name evidence="10" type="ORF">DRJ04_02435</name>
</gene>
<dbReference type="InterPro" id="IPR027417">
    <property type="entry name" value="P-loop_NTPase"/>
</dbReference>
<dbReference type="InterPro" id="IPR003439">
    <property type="entry name" value="ABC_transporter-like_ATP-bd"/>
</dbReference>
<dbReference type="SMART" id="SM00382">
    <property type="entry name" value="AAA"/>
    <property type="match status" value="1"/>
</dbReference>
<dbReference type="GO" id="GO:0005524">
    <property type="term" value="F:ATP binding"/>
    <property type="evidence" value="ECO:0007669"/>
    <property type="project" value="UniProtKB-KW"/>
</dbReference>
<dbReference type="PANTHER" id="PTHR43582">
    <property type="entry name" value="LINEARMYCIN RESISTANCE ATP-BINDING PROTEIN LNRL"/>
    <property type="match status" value="1"/>
</dbReference>
<organism evidence="10 11">
    <name type="scientific">Aerophobetes bacterium</name>
    <dbReference type="NCBI Taxonomy" id="2030807"/>
    <lineage>
        <taxon>Bacteria</taxon>
        <taxon>Candidatus Aerophobota</taxon>
    </lineage>
</organism>
<dbReference type="InterPro" id="IPR003593">
    <property type="entry name" value="AAA+_ATPase"/>
</dbReference>
<dbReference type="GO" id="GO:1900753">
    <property type="term" value="P:doxorubicin transport"/>
    <property type="evidence" value="ECO:0007669"/>
    <property type="project" value="InterPro"/>
</dbReference>
<keyword evidence="7" id="KW-0472">Membrane</keyword>
<comment type="similarity">
    <text evidence="8">Belongs to the ABC transporter superfamily. Drug exporter-1 (DrugE1) (TC 3.A.1.105) family.</text>
</comment>
<feature type="domain" description="ABC transporter" evidence="9">
    <location>
        <begin position="4"/>
        <end position="235"/>
    </location>
</feature>
<dbReference type="AlphaFoldDB" id="A0A662DF81"/>
<evidence type="ECO:0000256" key="7">
    <source>
        <dbReference type="ARBA" id="ARBA00023136"/>
    </source>
</evidence>
<dbReference type="NCBIfam" id="TIGR01188">
    <property type="entry name" value="drrA"/>
    <property type="match status" value="1"/>
</dbReference>
<evidence type="ECO:0000313" key="11">
    <source>
        <dbReference type="Proteomes" id="UP000280417"/>
    </source>
</evidence>
<dbReference type="FunFam" id="3.40.50.300:FF:000589">
    <property type="entry name" value="ABC transporter, ATP-binding subunit"/>
    <property type="match status" value="1"/>
</dbReference>
<dbReference type="InterPro" id="IPR017871">
    <property type="entry name" value="ABC_transporter-like_CS"/>
</dbReference>
<keyword evidence="5 10" id="KW-0067">ATP-binding</keyword>
<dbReference type="EMBL" id="QMQA01000045">
    <property type="protein sequence ID" value="RLE14420.1"/>
    <property type="molecule type" value="Genomic_DNA"/>
</dbReference>
<evidence type="ECO:0000256" key="6">
    <source>
        <dbReference type="ARBA" id="ARBA00022967"/>
    </source>
</evidence>
<dbReference type="PROSITE" id="PS50893">
    <property type="entry name" value="ABC_TRANSPORTER_2"/>
    <property type="match status" value="1"/>
</dbReference>
<keyword evidence="2" id="KW-0813">Transport</keyword>
<dbReference type="Pfam" id="PF00005">
    <property type="entry name" value="ABC_tran"/>
    <property type="match status" value="1"/>
</dbReference>